<name>A0A7S4IFQ6_9EUKA</name>
<evidence type="ECO:0000256" key="2">
    <source>
        <dbReference type="SAM" id="SignalP"/>
    </source>
</evidence>
<feature type="chain" id="PRO_5030869120" description="PASTA domain-containing protein" evidence="2">
    <location>
        <begin position="21"/>
        <end position="345"/>
    </location>
</feature>
<dbReference type="EMBL" id="HBKP01016850">
    <property type="protein sequence ID" value="CAE2228050.1"/>
    <property type="molecule type" value="Transcribed_RNA"/>
</dbReference>
<keyword evidence="2" id="KW-0732">Signal</keyword>
<organism evidence="3">
    <name type="scientific">Vannella robusta</name>
    <dbReference type="NCBI Taxonomy" id="1487602"/>
    <lineage>
        <taxon>Eukaryota</taxon>
        <taxon>Amoebozoa</taxon>
        <taxon>Discosea</taxon>
        <taxon>Flabellinia</taxon>
        <taxon>Vannellidae</taxon>
        <taxon>Vannella</taxon>
    </lineage>
</organism>
<evidence type="ECO:0000256" key="1">
    <source>
        <dbReference type="SAM" id="MobiDB-lite"/>
    </source>
</evidence>
<gene>
    <name evidence="3" type="ORF">VSP0166_LOCUS11944</name>
</gene>
<evidence type="ECO:0000313" key="3">
    <source>
        <dbReference type="EMBL" id="CAE2228050.1"/>
    </source>
</evidence>
<protein>
    <recommendedName>
        <fullName evidence="4">PASTA domain-containing protein</fullName>
    </recommendedName>
</protein>
<feature type="signal peptide" evidence="2">
    <location>
        <begin position="1"/>
        <end position="20"/>
    </location>
</feature>
<accession>A0A7S4IFQ6</accession>
<dbReference type="AlphaFoldDB" id="A0A7S4IFQ6"/>
<reference evidence="3" key="1">
    <citation type="submission" date="2021-01" db="EMBL/GenBank/DDBJ databases">
        <authorList>
            <person name="Corre E."/>
            <person name="Pelletier E."/>
            <person name="Niang G."/>
            <person name="Scheremetjew M."/>
            <person name="Finn R."/>
            <person name="Kale V."/>
            <person name="Holt S."/>
            <person name="Cochrane G."/>
            <person name="Meng A."/>
            <person name="Brown T."/>
            <person name="Cohen L."/>
        </authorList>
    </citation>
    <scope>NUCLEOTIDE SEQUENCE</scope>
    <source>
        <strain evidence="3">DIVA3 518/3/11/1/6</strain>
    </source>
</reference>
<evidence type="ECO:0008006" key="4">
    <source>
        <dbReference type="Google" id="ProtNLM"/>
    </source>
</evidence>
<sequence>MKFVALASFVFASLCIFSFASIPARSNLRFGEVDANNLAPNSVSREDMQHYAVDRFNLVNGAVWQSKMGPYAINSEQVAPGAITTAGASLDLVTLIIKDEDTIPAQSQASNVQMPEGVQSIQPYEAIQDVNTVMVDNPSRDLSYRVEGKARGSGVILGWYPSRNGHLLRYQTSRALRGIVCSAIDVTNIDFIYTCDCVVDDDDDDGISDTTCDCTVTSDFVDVDFEGDFQCGGCTVIDCDSPNATEEDPMCTVDAEDDTEGNRMDPFDDDDGDELPDRCNPYTSVSDVTNPQEGTPVYSPSIESITIDDEGRVEMRFFGRGSIDPTGYEDIEITVVVLLDDQYGA</sequence>
<feature type="region of interest" description="Disordered" evidence="1">
    <location>
        <begin position="253"/>
        <end position="274"/>
    </location>
</feature>
<proteinExistence type="predicted"/>